<organism evidence="2 3">
    <name type="scientific">Lobosporangium transversale</name>
    <dbReference type="NCBI Taxonomy" id="64571"/>
    <lineage>
        <taxon>Eukaryota</taxon>
        <taxon>Fungi</taxon>
        <taxon>Fungi incertae sedis</taxon>
        <taxon>Mucoromycota</taxon>
        <taxon>Mortierellomycotina</taxon>
        <taxon>Mortierellomycetes</taxon>
        <taxon>Mortierellales</taxon>
        <taxon>Mortierellaceae</taxon>
        <taxon>Lobosporangium</taxon>
    </lineage>
</organism>
<dbReference type="EMBL" id="MCFF01000066">
    <property type="protein sequence ID" value="ORY99709.1"/>
    <property type="molecule type" value="Genomic_DNA"/>
</dbReference>
<evidence type="ECO:0000313" key="2">
    <source>
        <dbReference type="EMBL" id="ORY99709.1"/>
    </source>
</evidence>
<dbReference type="RefSeq" id="XP_021875973.1">
    <property type="nucleotide sequence ID" value="XM_022030728.1"/>
</dbReference>
<protein>
    <submittedName>
        <fullName evidence="2">Uncharacterized protein</fullName>
    </submittedName>
</protein>
<gene>
    <name evidence="2" type="ORF">BCR41DRAFT_426416</name>
</gene>
<evidence type="ECO:0000256" key="1">
    <source>
        <dbReference type="SAM" id="MobiDB-lite"/>
    </source>
</evidence>
<name>A0A1Y2G760_9FUNG</name>
<dbReference type="Proteomes" id="UP000193648">
    <property type="component" value="Unassembled WGS sequence"/>
</dbReference>
<sequence length="189" mass="20863">MSVSVITSLSLLYQANAKINDIEGWIDQDSSNDENDENDNVGNNNNYPDGTAISSSYGVELEYSRDEYDLEISKLWWIAHESSPASQHKSVLGSLKPWMTPPDQCFTTCISISPKHESSPASQHKSVLGSLKPWMTPPDQCFTTCISISPKHESSPASQHKSVLGSLKPWMTPPDQCFTTCISISPKVK</sequence>
<dbReference type="AlphaFoldDB" id="A0A1Y2G760"/>
<keyword evidence="3" id="KW-1185">Reference proteome</keyword>
<accession>A0A1Y2G760</accession>
<evidence type="ECO:0000313" key="3">
    <source>
        <dbReference type="Proteomes" id="UP000193648"/>
    </source>
</evidence>
<feature type="compositionally biased region" description="Acidic residues" evidence="1">
    <location>
        <begin position="28"/>
        <end position="39"/>
    </location>
</feature>
<feature type="region of interest" description="Disordered" evidence="1">
    <location>
        <begin position="28"/>
        <end position="49"/>
    </location>
</feature>
<dbReference type="InParanoid" id="A0A1Y2G760"/>
<reference evidence="2 3" key="1">
    <citation type="submission" date="2016-07" db="EMBL/GenBank/DDBJ databases">
        <title>Pervasive Adenine N6-methylation of Active Genes in Fungi.</title>
        <authorList>
            <consortium name="DOE Joint Genome Institute"/>
            <person name="Mondo S.J."/>
            <person name="Dannebaum R.O."/>
            <person name="Kuo R.C."/>
            <person name="Labutti K."/>
            <person name="Haridas S."/>
            <person name="Kuo A."/>
            <person name="Salamov A."/>
            <person name="Ahrendt S.R."/>
            <person name="Lipzen A."/>
            <person name="Sullivan W."/>
            <person name="Andreopoulos W.B."/>
            <person name="Clum A."/>
            <person name="Lindquist E."/>
            <person name="Daum C."/>
            <person name="Ramamoorthy G.K."/>
            <person name="Gryganskyi A."/>
            <person name="Culley D."/>
            <person name="Magnuson J.K."/>
            <person name="James T.Y."/>
            <person name="O'Malley M.A."/>
            <person name="Stajich J.E."/>
            <person name="Spatafora J.W."/>
            <person name="Visel A."/>
            <person name="Grigoriev I.V."/>
        </authorList>
    </citation>
    <scope>NUCLEOTIDE SEQUENCE [LARGE SCALE GENOMIC DNA]</scope>
    <source>
        <strain evidence="2 3">NRRL 3116</strain>
    </source>
</reference>
<dbReference type="GeneID" id="33572569"/>
<proteinExistence type="predicted"/>
<comment type="caution">
    <text evidence="2">The sequence shown here is derived from an EMBL/GenBank/DDBJ whole genome shotgun (WGS) entry which is preliminary data.</text>
</comment>